<dbReference type="CDD" id="cd10456">
    <property type="entry name" value="GIY-YIG_UPF0213"/>
    <property type="match status" value="1"/>
</dbReference>
<dbReference type="RefSeq" id="WP_135642737.1">
    <property type="nucleotide sequence ID" value="NZ_RQGH01000026.1"/>
</dbReference>
<protein>
    <submittedName>
        <fullName evidence="3">GIY-YIG nuclease family protein</fullName>
    </submittedName>
</protein>
<dbReference type="InterPro" id="IPR035901">
    <property type="entry name" value="GIY-YIG_endonuc_sf"/>
</dbReference>
<accession>A0A4Z0ZR02</accession>
<dbReference type="Proteomes" id="UP000297567">
    <property type="component" value="Unassembled WGS sequence"/>
</dbReference>
<feature type="domain" description="GIY-YIG" evidence="2">
    <location>
        <begin position="1"/>
        <end position="75"/>
    </location>
</feature>
<dbReference type="PANTHER" id="PTHR34477:SF1">
    <property type="entry name" value="UPF0213 PROTEIN YHBQ"/>
    <property type="match status" value="1"/>
</dbReference>
<dbReference type="SUPFAM" id="SSF82771">
    <property type="entry name" value="GIY-YIG endonuclease"/>
    <property type="match status" value="1"/>
</dbReference>
<evidence type="ECO:0000313" key="3">
    <source>
        <dbReference type="EMBL" id="TGL65094.1"/>
    </source>
</evidence>
<name>A0A4Z0ZR02_9LEPT</name>
<dbReference type="PROSITE" id="PS50164">
    <property type="entry name" value="GIY_YIG"/>
    <property type="match status" value="1"/>
</dbReference>
<comment type="caution">
    <text evidence="3">The sequence shown here is derived from an EMBL/GenBank/DDBJ whole genome shotgun (WGS) entry which is preliminary data.</text>
</comment>
<dbReference type="Pfam" id="PF01541">
    <property type="entry name" value="GIY-YIG"/>
    <property type="match status" value="1"/>
</dbReference>
<evidence type="ECO:0000259" key="2">
    <source>
        <dbReference type="PROSITE" id="PS50164"/>
    </source>
</evidence>
<gene>
    <name evidence="3" type="ORF">EHQ62_10920</name>
</gene>
<comment type="similarity">
    <text evidence="1">Belongs to the UPF0213 family.</text>
</comment>
<organism evidence="3 4">
    <name type="scientific">Leptospira jelokensis</name>
    <dbReference type="NCBI Taxonomy" id="2484931"/>
    <lineage>
        <taxon>Bacteria</taxon>
        <taxon>Pseudomonadati</taxon>
        <taxon>Spirochaetota</taxon>
        <taxon>Spirochaetia</taxon>
        <taxon>Leptospirales</taxon>
        <taxon>Leptospiraceae</taxon>
        <taxon>Leptospira</taxon>
    </lineage>
</organism>
<dbReference type="InterPro" id="IPR000305">
    <property type="entry name" value="GIY-YIG_endonuc"/>
</dbReference>
<proteinExistence type="inferred from homology"/>
<dbReference type="AlphaFoldDB" id="A0A4Z0ZR02"/>
<evidence type="ECO:0000313" key="4">
    <source>
        <dbReference type="Proteomes" id="UP000297567"/>
    </source>
</evidence>
<keyword evidence="4" id="KW-1185">Reference proteome</keyword>
<sequence>MGYMYILVCSDGSYYTGSTKYLNRRLDQHQMGEGANYTKKRLPVKLIYFEAYSRIDHAFYREKQIQGWSRKKKESLMSQDFQELKLQAKKIWKTKLSRITFHS</sequence>
<dbReference type="EMBL" id="RQGH01000026">
    <property type="protein sequence ID" value="TGL65094.1"/>
    <property type="molecule type" value="Genomic_DNA"/>
</dbReference>
<reference evidence="3" key="1">
    <citation type="journal article" date="2019" name="PLoS Negl. Trop. Dis.">
        <title>Revisiting the worldwide diversity of Leptospira species in the environment.</title>
        <authorList>
            <person name="Vincent A.T."/>
            <person name="Schiettekatte O."/>
            <person name="Bourhy P."/>
            <person name="Veyrier F.J."/>
            <person name="Picardeau M."/>
        </authorList>
    </citation>
    <scope>NUCLEOTIDE SEQUENCE [LARGE SCALE GENOMIC DNA]</scope>
    <source>
        <strain evidence="3">201702451</strain>
    </source>
</reference>
<dbReference type="PANTHER" id="PTHR34477">
    <property type="entry name" value="UPF0213 PROTEIN YHBQ"/>
    <property type="match status" value="1"/>
</dbReference>
<dbReference type="InterPro" id="IPR050190">
    <property type="entry name" value="UPF0213_domain"/>
</dbReference>
<evidence type="ECO:0000256" key="1">
    <source>
        <dbReference type="ARBA" id="ARBA00007435"/>
    </source>
</evidence>
<dbReference type="Gene3D" id="3.40.1440.10">
    <property type="entry name" value="GIY-YIG endonuclease"/>
    <property type="match status" value="1"/>
</dbReference>